<proteinExistence type="predicted"/>
<dbReference type="InterPro" id="IPR036388">
    <property type="entry name" value="WH-like_DNA-bd_sf"/>
</dbReference>
<dbReference type="AlphaFoldDB" id="A0A327NJ81"/>
<dbReference type="Proteomes" id="UP000249016">
    <property type="component" value="Unassembled WGS sequence"/>
</dbReference>
<dbReference type="Pfam" id="PF04255">
    <property type="entry name" value="DUF433"/>
    <property type="match status" value="1"/>
</dbReference>
<accession>A0A327NJ81</accession>
<dbReference type="PANTHER" id="PTHR34849">
    <property type="entry name" value="SSL5025 PROTEIN"/>
    <property type="match status" value="1"/>
</dbReference>
<name>A0A327NJ81_9BACT</name>
<reference evidence="1 2" key="1">
    <citation type="submission" date="2018-06" db="EMBL/GenBank/DDBJ databases">
        <title>Spirosoma sp. HMF3257 Genome sequencing and assembly.</title>
        <authorList>
            <person name="Kang H."/>
            <person name="Cha I."/>
            <person name="Kim H."/>
            <person name="Kang J."/>
            <person name="Joh K."/>
        </authorList>
    </citation>
    <scope>NUCLEOTIDE SEQUENCE [LARGE SCALE GENOMIC DNA]</scope>
    <source>
        <strain evidence="1 2">HMF3257</strain>
    </source>
</reference>
<dbReference type="SUPFAM" id="SSF46689">
    <property type="entry name" value="Homeodomain-like"/>
    <property type="match status" value="1"/>
</dbReference>
<dbReference type="InterPro" id="IPR007367">
    <property type="entry name" value="DUF433"/>
</dbReference>
<sequence>MTAKELINIDPELMGGTPVFRGTRVPVQSLMDHLEGNIPIEEFLDDFPSVSKEQAVALLETALASIIKEAAL</sequence>
<evidence type="ECO:0000313" key="2">
    <source>
        <dbReference type="Proteomes" id="UP000249016"/>
    </source>
</evidence>
<evidence type="ECO:0008006" key="3">
    <source>
        <dbReference type="Google" id="ProtNLM"/>
    </source>
</evidence>
<dbReference type="RefSeq" id="WP_111341617.1">
    <property type="nucleotide sequence ID" value="NZ_QLII01000001.1"/>
</dbReference>
<dbReference type="Gene3D" id="1.10.10.10">
    <property type="entry name" value="Winged helix-like DNA-binding domain superfamily/Winged helix DNA-binding domain"/>
    <property type="match status" value="1"/>
</dbReference>
<protein>
    <recommendedName>
        <fullName evidence="3">DUF433 domain-containing protein</fullName>
    </recommendedName>
</protein>
<dbReference type="InterPro" id="IPR009057">
    <property type="entry name" value="Homeodomain-like_sf"/>
</dbReference>
<dbReference type="OrthoDB" id="9809529at2"/>
<comment type="caution">
    <text evidence="1">The sequence shown here is derived from an EMBL/GenBank/DDBJ whole genome shotgun (WGS) entry which is preliminary data.</text>
</comment>
<organism evidence="1 2">
    <name type="scientific">Spirosoma telluris</name>
    <dbReference type="NCBI Taxonomy" id="2183553"/>
    <lineage>
        <taxon>Bacteria</taxon>
        <taxon>Pseudomonadati</taxon>
        <taxon>Bacteroidota</taxon>
        <taxon>Cytophagia</taxon>
        <taxon>Cytophagales</taxon>
        <taxon>Cytophagaceae</taxon>
        <taxon>Spirosoma</taxon>
    </lineage>
</organism>
<gene>
    <name evidence="1" type="ORF">HMF3257_09065</name>
</gene>
<dbReference type="PANTHER" id="PTHR34849:SF3">
    <property type="entry name" value="SSR2962 PROTEIN"/>
    <property type="match status" value="1"/>
</dbReference>
<evidence type="ECO:0000313" key="1">
    <source>
        <dbReference type="EMBL" id="RAI74409.1"/>
    </source>
</evidence>
<keyword evidence="2" id="KW-1185">Reference proteome</keyword>
<dbReference type="EMBL" id="QLII01000001">
    <property type="protein sequence ID" value="RAI74409.1"/>
    <property type="molecule type" value="Genomic_DNA"/>
</dbReference>